<gene>
    <name evidence="1" type="ORF">E5288_WYG014925</name>
</gene>
<dbReference type="Proteomes" id="UP000322234">
    <property type="component" value="Unassembled WGS sequence"/>
</dbReference>
<dbReference type="EMBL" id="VBQZ03000081">
    <property type="protein sequence ID" value="MXQ92332.1"/>
    <property type="molecule type" value="Genomic_DNA"/>
</dbReference>
<reference evidence="1" key="1">
    <citation type="submission" date="2019-10" db="EMBL/GenBank/DDBJ databases">
        <title>The sequence and de novo assembly of the wild yak genome.</title>
        <authorList>
            <person name="Liu Y."/>
        </authorList>
    </citation>
    <scope>NUCLEOTIDE SEQUENCE [LARGE SCALE GENOMIC DNA]</scope>
    <source>
        <strain evidence="1">WY2019</strain>
    </source>
</reference>
<sequence>MPEAKQGNPREEHKLEMEIILRILHCAGLLSFSQASSTCNHSDHAEATLLTVDTTTIVPDIEDKMTQDQKVIMVKRINIRDQPAEAAEPTLSANAVKTQSV</sequence>
<evidence type="ECO:0000313" key="1">
    <source>
        <dbReference type="EMBL" id="MXQ92332.1"/>
    </source>
</evidence>
<keyword evidence="2" id="KW-1185">Reference proteome</keyword>
<evidence type="ECO:0000313" key="2">
    <source>
        <dbReference type="Proteomes" id="UP000322234"/>
    </source>
</evidence>
<accession>A0A6B0RRV8</accession>
<dbReference type="AlphaFoldDB" id="A0A6B0RRV8"/>
<comment type="caution">
    <text evidence="1">The sequence shown here is derived from an EMBL/GenBank/DDBJ whole genome shotgun (WGS) entry which is preliminary data.</text>
</comment>
<name>A0A6B0RRV8_9CETA</name>
<proteinExistence type="predicted"/>
<organism evidence="1 2">
    <name type="scientific">Bos mutus</name>
    <name type="common">wild yak</name>
    <dbReference type="NCBI Taxonomy" id="72004"/>
    <lineage>
        <taxon>Eukaryota</taxon>
        <taxon>Metazoa</taxon>
        <taxon>Chordata</taxon>
        <taxon>Craniata</taxon>
        <taxon>Vertebrata</taxon>
        <taxon>Euteleostomi</taxon>
        <taxon>Mammalia</taxon>
        <taxon>Eutheria</taxon>
        <taxon>Laurasiatheria</taxon>
        <taxon>Artiodactyla</taxon>
        <taxon>Ruminantia</taxon>
        <taxon>Pecora</taxon>
        <taxon>Bovidae</taxon>
        <taxon>Bovinae</taxon>
        <taxon>Bos</taxon>
    </lineage>
</organism>
<protein>
    <submittedName>
        <fullName evidence="1">Uncharacterized protein</fullName>
    </submittedName>
</protein>